<dbReference type="InterPro" id="IPR009739">
    <property type="entry name" value="LprI-like_N"/>
</dbReference>
<keyword evidence="1" id="KW-0732">Signal</keyword>
<comment type="caution">
    <text evidence="4">The sequence shown here is derived from an EMBL/GenBank/DDBJ whole genome shotgun (WGS) entry which is preliminary data.</text>
</comment>
<dbReference type="PANTHER" id="PTHR39176">
    <property type="entry name" value="PERIPLASMIC PROTEIN-RELATED"/>
    <property type="match status" value="1"/>
</dbReference>
<evidence type="ECO:0000313" key="5">
    <source>
        <dbReference type="Proteomes" id="UP000240989"/>
    </source>
</evidence>
<feature type="domain" description="Lysozyme inhibitor LprI-like N-terminal" evidence="2">
    <location>
        <begin position="40"/>
        <end position="124"/>
    </location>
</feature>
<accession>A0A855SIK4</accession>
<gene>
    <name evidence="3" type="ORF">C0W27_18645</name>
    <name evidence="4" type="ORF">C0W41_06690</name>
</gene>
<name>A0A855SIK4_PHOAN</name>
<feature type="signal peptide" evidence="1">
    <location>
        <begin position="1"/>
        <end position="24"/>
    </location>
</feature>
<feature type="chain" id="PRO_5032579371" evidence="1">
    <location>
        <begin position="25"/>
        <end position="128"/>
    </location>
</feature>
<evidence type="ECO:0000313" key="6">
    <source>
        <dbReference type="Proteomes" id="UP000241440"/>
    </source>
</evidence>
<dbReference type="AlphaFoldDB" id="A0A855SIK4"/>
<sequence>MKKRFYYPMVAAFILPTFFNTAFADYSKEFDQCIDTWGSSTEAVVRCMNVELQTRDELLNKAYKQYMARIQDFRKEDLRNTQRLWIKYIDAKCGMLYHRESYSGGLVDSSECMIQETILRTKELNESD</sequence>
<dbReference type="Pfam" id="PF07007">
    <property type="entry name" value="LprI"/>
    <property type="match status" value="1"/>
</dbReference>
<protein>
    <submittedName>
        <fullName evidence="4">DUF1311 domain-containing protein</fullName>
    </submittedName>
</protein>
<dbReference type="EMBL" id="PYOY01000002">
    <property type="protein sequence ID" value="PSX08763.1"/>
    <property type="molecule type" value="Genomic_DNA"/>
</dbReference>
<dbReference type="EMBL" id="PYOU01000021">
    <property type="protein sequence ID" value="PSX05362.1"/>
    <property type="molecule type" value="Genomic_DNA"/>
</dbReference>
<organism evidence="4 6">
    <name type="scientific">Photobacterium angustum</name>
    <dbReference type="NCBI Taxonomy" id="661"/>
    <lineage>
        <taxon>Bacteria</taxon>
        <taxon>Pseudomonadati</taxon>
        <taxon>Pseudomonadota</taxon>
        <taxon>Gammaproteobacteria</taxon>
        <taxon>Vibrionales</taxon>
        <taxon>Vibrionaceae</taxon>
        <taxon>Photobacterium</taxon>
    </lineage>
</organism>
<dbReference type="Proteomes" id="UP000240989">
    <property type="component" value="Unassembled WGS sequence"/>
</dbReference>
<evidence type="ECO:0000313" key="4">
    <source>
        <dbReference type="EMBL" id="PSX08763.1"/>
    </source>
</evidence>
<dbReference type="PANTHER" id="PTHR39176:SF1">
    <property type="entry name" value="PERIPLASMIC PROTEIN"/>
    <property type="match status" value="1"/>
</dbReference>
<keyword evidence="5" id="KW-1185">Reference proteome</keyword>
<dbReference type="Gene3D" id="1.20.1270.180">
    <property type="match status" value="1"/>
</dbReference>
<evidence type="ECO:0000256" key="1">
    <source>
        <dbReference type="SAM" id="SignalP"/>
    </source>
</evidence>
<proteinExistence type="predicted"/>
<dbReference type="RefSeq" id="WP_045082300.1">
    <property type="nucleotide sequence ID" value="NZ_JZST01000005.1"/>
</dbReference>
<reference evidence="5 6" key="1">
    <citation type="submission" date="2018-01" db="EMBL/GenBank/DDBJ databases">
        <title>Whole genome sequencing of Histamine producing bacteria.</title>
        <authorList>
            <person name="Butler K."/>
        </authorList>
    </citation>
    <scope>NUCLEOTIDE SEQUENCE [LARGE SCALE GENOMIC DNA]</scope>
    <source>
        <strain evidence="4 6">A2-1</strain>
        <strain evidence="3 5">A6-1</strain>
    </source>
</reference>
<evidence type="ECO:0000259" key="2">
    <source>
        <dbReference type="Pfam" id="PF07007"/>
    </source>
</evidence>
<evidence type="ECO:0000313" key="3">
    <source>
        <dbReference type="EMBL" id="PSX05362.1"/>
    </source>
</evidence>
<dbReference type="Proteomes" id="UP000241440">
    <property type="component" value="Unassembled WGS sequence"/>
</dbReference>